<accession>A0ABV8DU94</accession>
<dbReference type="NCBIfam" id="TIGR03071">
    <property type="entry name" value="couple_hipA"/>
    <property type="match status" value="1"/>
</dbReference>
<keyword evidence="7" id="KW-1185">Reference proteome</keyword>
<dbReference type="Gene3D" id="1.10.1070.20">
    <property type="match status" value="1"/>
</dbReference>
<evidence type="ECO:0000313" key="7">
    <source>
        <dbReference type="Proteomes" id="UP001595696"/>
    </source>
</evidence>
<comment type="similarity">
    <text evidence="1">Belongs to the HipA Ser/Thr kinase family.</text>
</comment>
<dbReference type="InterPro" id="IPR052028">
    <property type="entry name" value="HipA_Ser/Thr_kinase"/>
</dbReference>
<evidence type="ECO:0000256" key="1">
    <source>
        <dbReference type="ARBA" id="ARBA00010164"/>
    </source>
</evidence>
<dbReference type="RefSeq" id="WP_378613282.1">
    <property type="nucleotide sequence ID" value="NZ_JBHSAX010000014.1"/>
</dbReference>
<dbReference type="Pfam" id="PF07804">
    <property type="entry name" value="HipA_C"/>
    <property type="match status" value="1"/>
</dbReference>
<feature type="domain" description="HipA-like C-terminal" evidence="4">
    <location>
        <begin position="147"/>
        <end position="360"/>
    </location>
</feature>
<dbReference type="EMBL" id="JBHSAX010000014">
    <property type="protein sequence ID" value="MFC3963530.1"/>
    <property type="molecule type" value="Genomic_DNA"/>
</dbReference>
<dbReference type="Pfam" id="PF13657">
    <property type="entry name" value="Couple_hipA"/>
    <property type="match status" value="1"/>
</dbReference>
<evidence type="ECO:0000259" key="5">
    <source>
        <dbReference type="Pfam" id="PF13657"/>
    </source>
</evidence>
<dbReference type="InterPro" id="IPR017508">
    <property type="entry name" value="HipA_N1"/>
</dbReference>
<dbReference type="InterPro" id="IPR012893">
    <property type="entry name" value="HipA-like_C"/>
</dbReference>
<reference evidence="7" key="1">
    <citation type="journal article" date="2019" name="Int. J. Syst. Evol. Microbiol.">
        <title>The Global Catalogue of Microorganisms (GCM) 10K type strain sequencing project: providing services to taxonomists for standard genome sequencing and annotation.</title>
        <authorList>
            <consortium name="The Broad Institute Genomics Platform"/>
            <consortium name="The Broad Institute Genome Sequencing Center for Infectious Disease"/>
            <person name="Wu L."/>
            <person name="Ma J."/>
        </authorList>
    </citation>
    <scope>NUCLEOTIDE SEQUENCE [LARGE SCALE GENOMIC DNA]</scope>
    <source>
        <strain evidence="7">CGMCC 4.7330</strain>
    </source>
</reference>
<gene>
    <name evidence="6" type="ORF">ACFO0B_16185</name>
</gene>
<evidence type="ECO:0000256" key="2">
    <source>
        <dbReference type="ARBA" id="ARBA00022679"/>
    </source>
</evidence>
<name>A0ABV8DU94_9NOCA</name>
<keyword evidence="2" id="KW-0808">Transferase</keyword>
<dbReference type="SUPFAM" id="SSF56112">
    <property type="entry name" value="Protein kinase-like (PK-like)"/>
    <property type="match status" value="1"/>
</dbReference>
<proteinExistence type="inferred from homology"/>
<evidence type="ECO:0000259" key="4">
    <source>
        <dbReference type="Pfam" id="PF07804"/>
    </source>
</evidence>
<feature type="domain" description="HipA N-terminal subdomain 1" evidence="5">
    <location>
        <begin position="14"/>
        <end position="111"/>
    </location>
</feature>
<protein>
    <submittedName>
        <fullName evidence="6">Type II toxin-antitoxin system HipA family toxin</fullName>
    </submittedName>
</protein>
<dbReference type="InterPro" id="IPR011009">
    <property type="entry name" value="Kinase-like_dom_sf"/>
</dbReference>
<organism evidence="6 7">
    <name type="scientific">Nocardia jiangsuensis</name>
    <dbReference type="NCBI Taxonomy" id="1691563"/>
    <lineage>
        <taxon>Bacteria</taxon>
        <taxon>Bacillati</taxon>
        <taxon>Actinomycetota</taxon>
        <taxon>Actinomycetes</taxon>
        <taxon>Mycobacteriales</taxon>
        <taxon>Nocardiaceae</taxon>
        <taxon>Nocardia</taxon>
    </lineage>
</organism>
<keyword evidence="3" id="KW-0418">Kinase</keyword>
<dbReference type="PANTHER" id="PTHR37419">
    <property type="entry name" value="SERINE/THREONINE-PROTEIN KINASE TOXIN HIPA"/>
    <property type="match status" value="1"/>
</dbReference>
<evidence type="ECO:0000256" key="3">
    <source>
        <dbReference type="ARBA" id="ARBA00022777"/>
    </source>
</evidence>
<comment type="caution">
    <text evidence="6">The sequence shown here is derived from an EMBL/GenBank/DDBJ whole genome shotgun (WGS) entry which is preliminary data.</text>
</comment>
<dbReference type="Proteomes" id="UP001595696">
    <property type="component" value="Unassembled WGS sequence"/>
</dbReference>
<sequence>MSDLQDLRRAAAADVFKGGRRAARLTRHPDGGVDFGYYPDYLPDGEPIAFTLPVAPNTVHRPAGAVPPFFAGLLPEGRRLTVLQRAVKTSADDELSLLLAVGTDAPGDVQVIPAGQLPADTPALVHNAEPRDLEFSRLLDSVDPHAIPGVQPKASASMISFPLTTHLGSFILKLPQPEYPHLIENEFAHMQAARDLRVPVAEAELVTDRTGATGLLVRRFDRTSESGRLAFEDAGQVFGLPPASKYLPESADLVRALSGVTAAPAVAVRNLYLQFFFAWLTGNGDLHAKNVGVLRDSDGAWAIAPIYDITSTLIYDDDAMALPIAGRTRNLRARDWIAFATDIGLAERAATSARSIALRAAEAVDHARLPFTGSPLRRLERELRARRYELDRF</sequence>
<evidence type="ECO:0000313" key="6">
    <source>
        <dbReference type="EMBL" id="MFC3963530.1"/>
    </source>
</evidence>
<dbReference type="PANTHER" id="PTHR37419:SF1">
    <property type="entry name" value="SERINE_THREONINE-PROTEIN KINASE TOXIN HIPA"/>
    <property type="match status" value="1"/>
</dbReference>